<proteinExistence type="inferred from homology"/>
<dbReference type="PANTHER" id="PTHR22600:SF57">
    <property type="entry name" value="BETA-N-ACETYLHEXOSAMINIDASE"/>
    <property type="match status" value="1"/>
</dbReference>
<feature type="domain" description="Glycoside hydrolase family 20 catalytic" evidence="8">
    <location>
        <begin position="151"/>
        <end position="491"/>
    </location>
</feature>
<dbReference type="Gene3D" id="3.30.379.10">
    <property type="entry name" value="Chitobiase/beta-hexosaminidase domain 2-like"/>
    <property type="match status" value="1"/>
</dbReference>
<protein>
    <recommendedName>
        <fullName evidence="3">beta-N-acetylhexosaminidase</fullName>
        <ecNumber evidence="3">3.2.1.52</ecNumber>
    </recommendedName>
</protein>
<comment type="caution">
    <text evidence="10">The sequence shown here is derived from an EMBL/GenBank/DDBJ whole genome shotgun (WGS) entry which is preliminary data.</text>
</comment>
<dbReference type="InterPro" id="IPR017853">
    <property type="entry name" value="GH"/>
</dbReference>
<dbReference type="PANTHER" id="PTHR22600">
    <property type="entry name" value="BETA-HEXOSAMINIDASE"/>
    <property type="match status" value="1"/>
</dbReference>
<keyword evidence="5" id="KW-0326">Glycosidase</keyword>
<dbReference type="CDD" id="cd06563">
    <property type="entry name" value="GH20_chitobiase-like"/>
    <property type="match status" value="1"/>
</dbReference>
<evidence type="ECO:0000256" key="3">
    <source>
        <dbReference type="ARBA" id="ARBA00012663"/>
    </source>
</evidence>
<evidence type="ECO:0000256" key="1">
    <source>
        <dbReference type="ARBA" id="ARBA00001231"/>
    </source>
</evidence>
<feature type="region of interest" description="Disordered" evidence="6">
    <location>
        <begin position="517"/>
        <end position="542"/>
    </location>
</feature>
<feature type="chain" id="PRO_5045052959" description="beta-N-acetylhexosaminidase" evidence="7">
    <location>
        <begin position="18"/>
        <end position="542"/>
    </location>
</feature>
<accession>A0ABT3GMR0</accession>
<dbReference type="InterPro" id="IPR029018">
    <property type="entry name" value="Hex-like_dom2"/>
</dbReference>
<dbReference type="EMBL" id="JAPDDT010000010">
    <property type="protein sequence ID" value="MCW1924809.1"/>
    <property type="molecule type" value="Genomic_DNA"/>
</dbReference>
<dbReference type="PRINTS" id="PR00738">
    <property type="entry name" value="GLHYDRLASE20"/>
</dbReference>
<evidence type="ECO:0000259" key="8">
    <source>
        <dbReference type="Pfam" id="PF00728"/>
    </source>
</evidence>
<dbReference type="InterPro" id="IPR015883">
    <property type="entry name" value="Glyco_hydro_20_cat"/>
</dbReference>
<feature type="signal peptide" evidence="7">
    <location>
        <begin position="1"/>
        <end position="17"/>
    </location>
</feature>
<comment type="catalytic activity">
    <reaction evidence="1">
        <text>Hydrolysis of terminal non-reducing N-acetyl-D-hexosamine residues in N-acetyl-beta-D-hexosaminides.</text>
        <dbReference type="EC" id="3.2.1.52"/>
    </reaction>
</comment>
<dbReference type="SUPFAM" id="SSF55545">
    <property type="entry name" value="beta-N-acetylhexosaminidase-like domain"/>
    <property type="match status" value="1"/>
</dbReference>
<dbReference type="EC" id="3.2.1.52" evidence="3"/>
<dbReference type="Proteomes" id="UP001320876">
    <property type="component" value="Unassembled WGS sequence"/>
</dbReference>
<keyword evidence="11" id="KW-1185">Reference proteome</keyword>
<name>A0ABT3GMR0_9BACT</name>
<dbReference type="Pfam" id="PF00728">
    <property type="entry name" value="Glyco_hydro_20"/>
    <property type="match status" value="1"/>
</dbReference>
<gene>
    <name evidence="10" type="ORF">OKA05_19755</name>
</gene>
<dbReference type="InterPro" id="IPR025705">
    <property type="entry name" value="Beta_hexosaminidase_sua/sub"/>
</dbReference>
<dbReference type="Pfam" id="PF02838">
    <property type="entry name" value="Glyco_hydro_20b"/>
    <property type="match status" value="1"/>
</dbReference>
<dbReference type="InterPro" id="IPR015882">
    <property type="entry name" value="HEX_bac_N"/>
</dbReference>
<dbReference type="SUPFAM" id="SSF51445">
    <property type="entry name" value="(Trans)glycosidases"/>
    <property type="match status" value="1"/>
</dbReference>
<reference evidence="10 11" key="1">
    <citation type="submission" date="2022-10" db="EMBL/GenBank/DDBJ databases">
        <title>Luteolibacter arcticus strain CCTCC AB 2014275, whole genome shotgun sequencing project.</title>
        <authorList>
            <person name="Zhao G."/>
            <person name="Shen L."/>
        </authorList>
    </citation>
    <scope>NUCLEOTIDE SEQUENCE [LARGE SCALE GENOMIC DNA]</scope>
    <source>
        <strain evidence="10 11">CCTCC AB 2014275</strain>
    </source>
</reference>
<keyword evidence="7" id="KW-0732">Signal</keyword>
<comment type="similarity">
    <text evidence="2">Belongs to the glycosyl hydrolase 20 family.</text>
</comment>
<evidence type="ECO:0000313" key="11">
    <source>
        <dbReference type="Proteomes" id="UP001320876"/>
    </source>
</evidence>
<evidence type="ECO:0000256" key="6">
    <source>
        <dbReference type="SAM" id="MobiDB-lite"/>
    </source>
</evidence>
<evidence type="ECO:0000256" key="5">
    <source>
        <dbReference type="ARBA" id="ARBA00023295"/>
    </source>
</evidence>
<evidence type="ECO:0000256" key="4">
    <source>
        <dbReference type="ARBA" id="ARBA00022801"/>
    </source>
</evidence>
<evidence type="ECO:0000256" key="7">
    <source>
        <dbReference type="SAM" id="SignalP"/>
    </source>
</evidence>
<evidence type="ECO:0000259" key="9">
    <source>
        <dbReference type="Pfam" id="PF02838"/>
    </source>
</evidence>
<feature type="domain" description="Beta-hexosaminidase bacterial type N-terminal" evidence="9">
    <location>
        <begin position="19"/>
        <end position="147"/>
    </location>
</feature>
<sequence length="542" mass="60673">MRRIFTCLLFAFATAAAEIQVIPRPVDVRETDTRLHLTKGATVQLADTKTKDLVLATLSEAAGFPLVPALASKPGSIQFLPATTLPDRIPVPKGEGYVIRITGEGANVHAATPAGHFHGLQTLAQLIRSGERDGQGAISLGGAQILDAPRFAWRGFMLDESRHFTGEAGVKRLLDGMARYKLNRLHWHLTDSAGWRIEIKKYPKLTTIGGRGNESDRSADAPAQFYTQEQIRGIVAYAKERHITIVPEIDMPGHADAAVLAYPEHDGGGFLQKGNKDKWPHFTFNPAKKETLSFLDDILKEVAALFPEAGVIHVGGDEVHFGWHEWPKLQEVQALMKKERLKDLAAVETWFIRRMSMTINGLRFQTGGWDEIASRDLPRDKSLVFWWRHDKPQVLHDALKNDYSVVLCPRRPCYFDFVQHDSHKVGRRWGGFNPLSEVYAFPAALKLSAADEKQVRGIQACLWTETAVTQARRDFLIWPRLVALAEAAWTPDSRKDFSTFEQRLPAEIEWLRAKGIKPYDPSANSPEIGDLGAKPEYPDKAE</sequence>
<dbReference type="RefSeq" id="WP_264488918.1">
    <property type="nucleotide sequence ID" value="NZ_JAPDDT010000010.1"/>
</dbReference>
<keyword evidence="4" id="KW-0378">Hydrolase</keyword>
<dbReference type="Gene3D" id="3.20.20.80">
    <property type="entry name" value="Glycosidases"/>
    <property type="match status" value="1"/>
</dbReference>
<organism evidence="10 11">
    <name type="scientific">Luteolibacter arcticus</name>
    <dbReference type="NCBI Taxonomy" id="1581411"/>
    <lineage>
        <taxon>Bacteria</taxon>
        <taxon>Pseudomonadati</taxon>
        <taxon>Verrucomicrobiota</taxon>
        <taxon>Verrucomicrobiia</taxon>
        <taxon>Verrucomicrobiales</taxon>
        <taxon>Verrucomicrobiaceae</taxon>
        <taxon>Luteolibacter</taxon>
    </lineage>
</organism>
<evidence type="ECO:0000313" key="10">
    <source>
        <dbReference type="EMBL" id="MCW1924809.1"/>
    </source>
</evidence>
<evidence type="ECO:0000256" key="2">
    <source>
        <dbReference type="ARBA" id="ARBA00006285"/>
    </source>
</evidence>